<comment type="caution">
    <text evidence="6">The sequence shown here is derived from an EMBL/GenBank/DDBJ whole genome shotgun (WGS) entry which is preliminary data.</text>
</comment>
<dbReference type="InterPro" id="IPR020449">
    <property type="entry name" value="Tscrpt_reg_AraC-type_HTH"/>
</dbReference>
<evidence type="ECO:0000256" key="2">
    <source>
        <dbReference type="ARBA" id="ARBA00023125"/>
    </source>
</evidence>
<evidence type="ECO:0000256" key="3">
    <source>
        <dbReference type="ARBA" id="ARBA00023163"/>
    </source>
</evidence>
<evidence type="ECO:0000259" key="5">
    <source>
        <dbReference type="PROSITE" id="PS01124"/>
    </source>
</evidence>
<evidence type="ECO:0000256" key="4">
    <source>
        <dbReference type="SAM" id="Phobius"/>
    </source>
</evidence>
<dbReference type="RefSeq" id="WP_201845087.1">
    <property type="nucleotide sequence ID" value="NZ_JABBYC010000002.1"/>
</dbReference>
<dbReference type="PROSITE" id="PS00041">
    <property type="entry name" value="HTH_ARAC_FAMILY_1"/>
    <property type="match status" value="1"/>
</dbReference>
<evidence type="ECO:0000256" key="1">
    <source>
        <dbReference type="ARBA" id="ARBA00023015"/>
    </source>
</evidence>
<feature type="domain" description="HTH araC/xylS-type" evidence="5">
    <location>
        <begin position="193"/>
        <end position="291"/>
    </location>
</feature>
<dbReference type="PANTHER" id="PTHR46796:SF7">
    <property type="entry name" value="ARAC FAMILY TRANSCRIPTIONAL REGULATOR"/>
    <property type="match status" value="1"/>
</dbReference>
<name>A0ABS1LG93_9MICO</name>
<dbReference type="Proteomes" id="UP000675409">
    <property type="component" value="Unassembled WGS sequence"/>
</dbReference>
<keyword evidence="4" id="KW-0472">Membrane</keyword>
<organism evidence="6 7">
    <name type="scientific">Myceligenerans indicum</name>
    <dbReference type="NCBI Taxonomy" id="2593663"/>
    <lineage>
        <taxon>Bacteria</taxon>
        <taxon>Bacillati</taxon>
        <taxon>Actinomycetota</taxon>
        <taxon>Actinomycetes</taxon>
        <taxon>Micrococcales</taxon>
        <taxon>Promicromonosporaceae</taxon>
        <taxon>Myceligenerans</taxon>
    </lineage>
</organism>
<keyword evidence="4" id="KW-0812">Transmembrane</keyword>
<feature type="transmembrane region" description="Helical" evidence="4">
    <location>
        <begin position="31"/>
        <end position="51"/>
    </location>
</feature>
<dbReference type="Pfam" id="PF12833">
    <property type="entry name" value="HTH_18"/>
    <property type="match status" value="1"/>
</dbReference>
<dbReference type="EMBL" id="JABBYC010000002">
    <property type="protein sequence ID" value="MBL0885256.1"/>
    <property type="molecule type" value="Genomic_DNA"/>
</dbReference>
<dbReference type="SUPFAM" id="SSF46689">
    <property type="entry name" value="Homeodomain-like"/>
    <property type="match status" value="2"/>
</dbReference>
<dbReference type="InterPro" id="IPR018062">
    <property type="entry name" value="HTH_AraC-typ_CS"/>
</dbReference>
<keyword evidence="7" id="KW-1185">Reference proteome</keyword>
<sequence>MDLISRAIESVRAGRANGRRLTGFGPWGMRFPAFVGIGFHIVLSGEAWLLAEDARPVLLRPGDIAVAPNGAAHGLARSPARLHDLPTFTRTDPPGNGQPEAELLCGAYRLEHGTLHPFLRDMPDLVVISPEHADDPDLASVTRLLEDDVAHAHDGNWVTRSALVDLVLVRALRQWQEGPDSNGAVRVTDPAITAVLDDIHERPEHPWTVQELAQASGMSRTQFNRRFAAEVGRPPMSYVTQWRLAHGARLLRQTSWPLSAIARQAGYSNEFAFASAFRREYGLAPGRFRDHPDPLPRQPLRP</sequence>
<dbReference type="PROSITE" id="PS01124">
    <property type="entry name" value="HTH_ARAC_FAMILY_2"/>
    <property type="match status" value="1"/>
</dbReference>
<reference evidence="6 7" key="1">
    <citation type="journal article" date="2021" name="Arch. Microbiol.">
        <title>Myceligenerans indicum sp. nov., an actinobacterium isolated from mangrove sediment of Sundarbans, India.</title>
        <authorList>
            <person name="Asha K."/>
            <person name="Bhadury P."/>
        </authorList>
    </citation>
    <scope>NUCLEOTIDE SEQUENCE [LARGE SCALE GENOMIC DNA]</scope>
    <source>
        <strain evidence="6 7">I2</strain>
    </source>
</reference>
<evidence type="ECO:0000313" key="6">
    <source>
        <dbReference type="EMBL" id="MBL0885256.1"/>
    </source>
</evidence>
<keyword evidence="1" id="KW-0805">Transcription regulation</keyword>
<dbReference type="PRINTS" id="PR00032">
    <property type="entry name" value="HTHARAC"/>
</dbReference>
<dbReference type="SUPFAM" id="SSF51182">
    <property type="entry name" value="RmlC-like cupins"/>
    <property type="match status" value="1"/>
</dbReference>
<protein>
    <submittedName>
        <fullName evidence="6">AraC family transcriptional regulator</fullName>
    </submittedName>
</protein>
<dbReference type="InterPro" id="IPR018060">
    <property type="entry name" value="HTH_AraC"/>
</dbReference>
<keyword evidence="2" id="KW-0238">DNA-binding</keyword>
<evidence type="ECO:0000313" key="7">
    <source>
        <dbReference type="Proteomes" id="UP000675409"/>
    </source>
</evidence>
<dbReference type="InterPro" id="IPR050204">
    <property type="entry name" value="AraC_XylS_family_regulators"/>
</dbReference>
<keyword evidence="4" id="KW-1133">Transmembrane helix</keyword>
<dbReference type="Pfam" id="PF12852">
    <property type="entry name" value="Cupin_6"/>
    <property type="match status" value="1"/>
</dbReference>
<dbReference type="PANTHER" id="PTHR46796">
    <property type="entry name" value="HTH-TYPE TRANSCRIPTIONAL ACTIVATOR RHAS-RELATED"/>
    <property type="match status" value="1"/>
</dbReference>
<dbReference type="Gene3D" id="1.10.10.60">
    <property type="entry name" value="Homeodomain-like"/>
    <property type="match status" value="1"/>
</dbReference>
<gene>
    <name evidence="6" type="ORF">HGK34_02980</name>
</gene>
<dbReference type="InterPro" id="IPR009057">
    <property type="entry name" value="Homeodomain-like_sf"/>
</dbReference>
<accession>A0ABS1LG93</accession>
<dbReference type="InterPro" id="IPR032783">
    <property type="entry name" value="AraC_lig"/>
</dbReference>
<keyword evidence="3" id="KW-0804">Transcription</keyword>
<dbReference type="InterPro" id="IPR011051">
    <property type="entry name" value="RmlC_Cupin_sf"/>
</dbReference>
<proteinExistence type="predicted"/>
<dbReference type="SMART" id="SM00342">
    <property type="entry name" value="HTH_ARAC"/>
    <property type="match status" value="1"/>
</dbReference>